<comment type="similarity">
    <text evidence="2">Belongs to the VirD4/TraG family.</text>
</comment>
<dbReference type="InterPro" id="IPR003688">
    <property type="entry name" value="TraG/VirD4"/>
</dbReference>
<dbReference type="InterPro" id="IPR027417">
    <property type="entry name" value="P-loop_NTPase"/>
</dbReference>
<keyword evidence="3" id="KW-1003">Cell membrane</keyword>
<accession>A0AAE2W277</accession>
<comment type="caution">
    <text evidence="7">The sequence shown here is derived from an EMBL/GenBank/DDBJ whole genome shotgun (WGS) entry which is preliminary data.</text>
</comment>
<keyword evidence="6" id="KW-0472">Membrane</keyword>
<keyword evidence="8" id="KW-1185">Reference proteome</keyword>
<dbReference type="Gene3D" id="3.40.50.300">
    <property type="entry name" value="P-loop containing nucleotide triphosphate hydrolases"/>
    <property type="match status" value="2"/>
</dbReference>
<sequence>MIGKALRKQLHRSMQSLVFGRTLLRKEGAEFAKSGEVSEYLSRWNTGLLLDGKDLRLSEQVSFQNVAVYGITGKGKSTAIARPAILDKANSDAVMIVNDMSGDLYRDTSGYMKARGYRVVVLNPNDLTQSNRFNPFLSLQDPAAIMRMAELFSKTGGDGDDKFWASGAERYIRFFLKCLGTMPDVFNTPHNLYHLLSNFGTDGEDLDEWVASCAKDDVFLQNEWKALTTGADETITSFLTNALVGLKIFSEPHVCALTSSSDFDLSSLRREKTIIYIVTPPEDQAIYRPVISMYFLSLVHACMKQLPGPQDLPVYLIYDEFGNSYLPGFDTLITTTRKYRMSFLLLMQGQQQLITKYGKDLMHVIMSGIATQISFGAAEHVTASFFEQKAGKVRMFYRNEERETHIEHQSEYNLINASQIRELPDDKLLIISDNRKTTLIDVYPSHRSARWLRMMKLPPAPITSKAEDRLVFIPL</sequence>
<dbReference type="EMBL" id="JAFBRM010000013">
    <property type="protein sequence ID" value="MBM1715928.1"/>
    <property type="molecule type" value="Genomic_DNA"/>
</dbReference>
<evidence type="ECO:0000256" key="3">
    <source>
        <dbReference type="ARBA" id="ARBA00022475"/>
    </source>
</evidence>
<proteinExistence type="inferred from homology"/>
<evidence type="ECO:0000256" key="2">
    <source>
        <dbReference type="ARBA" id="ARBA00008806"/>
    </source>
</evidence>
<dbReference type="InterPro" id="IPR051539">
    <property type="entry name" value="T4SS-coupling_protein"/>
</dbReference>
<dbReference type="AlphaFoldDB" id="A0AAE2W277"/>
<dbReference type="CDD" id="cd01127">
    <property type="entry name" value="TrwB_TraG_TraD_VirD4"/>
    <property type="match status" value="1"/>
</dbReference>
<keyword evidence="4" id="KW-0812">Transmembrane</keyword>
<dbReference type="PANTHER" id="PTHR37937">
    <property type="entry name" value="CONJUGATIVE TRANSFER: DNA TRANSPORT"/>
    <property type="match status" value="1"/>
</dbReference>
<dbReference type="GO" id="GO:0005886">
    <property type="term" value="C:plasma membrane"/>
    <property type="evidence" value="ECO:0007669"/>
    <property type="project" value="UniProtKB-SubCell"/>
</dbReference>
<name>A0AAE2W277_9RHOB</name>
<evidence type="ECO:0000256" key="4">
    <source>
        <dbReference type="ARBA" id="ARBA00022692"/>
    </source>
</evidence>
<evidence type="ECO:0000313" key="8">
    <source>
        <dbReference type="Proteomes" id="UP000732193"/>
    </source>
</evidence>
<dbReference type="PANTHER" id="PTHR37937:SF1">
    <property type="entry name" value="CONJUGATIVE TRANSFER: DNA TRANSPORT"/>
    <property type="match status" value="1"/>
</dbReference>
<evidence type="ECO:0000256" key="1">
    <source>
        <dbReference type="ARBA" id="ARBA00004651"/>
    </source>
</evidence>
<evidence type="ECO:0000256" key="6">
    <source>
        <dbReference type="ARBA" id="ARBA00023136"/>
    </source>
</evidence>
<evidence type="ECO:0000256" key="5">
    <source>
        <dbReference type="ARBA" id="ARBA00022989"/>
    </source>
</evidence>
<organism evidence="7 8">
    <name type="scientific">Sulfitobacter geojensis</name>
    <dbReference type="NCBI Taxonomy" id="1342299"/>
    <lineage>
        <taxon>Bacteria</taxon>
        <taxon>Pseudomonadati</taxon>
        <taxon>Pseudomonadota</taxon>
        <taxon>Alphaproteobacteria</taxon>
        <taxon>Rhodobacterales</taxon>
        <taxon>Roseobacteraceae</taxon>
        <taxon>Sulfitobacter</taxon>
    </lineage>
</organism>
<reference evidence="7 8" key="1">
    <citation type="submission" date="2021-01" db="EMBL/GenBank/DDBJ databases">
        <title>Diatom-associated Roseobacters Show Island Model of Population Structure.</title>
        <authorList>
            <person name="Qu L."/>
            <person name="Feng X."/>
            <person name="Chen Y."/>
            <person name="Li L."/>
            <person name="Wang X."/>
            <person name="Hu Z."/>
            <person name="Wang H."/>
            <person name="Luo H."/>
        </authorList>
    </citation>
    <scope>NUCLEOTIDE SEQUENCE [LARGE SCALE GENOMIC DNA]</scope>
    <source>
        <strain evidence="7 8">TR60-84</strain>
    </source>
</reference>
<dbReference type="RefSeq" id="WP_203243653.1">
    <property type="nucleotide sequence ID" value="NZ_JAFBRH010000013.1"/>
</dbReference>
<dbReference type="SUPFAM" id="SSF52540">
    <property type="entry name" value="P-loop containing nucleoside triphosphate hydrolases"/>
    <property type="match status" value="1"/>
</dbReference>
<dbReference type="Proteomes" id="UP000732193">
    <property type="component" value="Unassembled WGS sequence"/>
</dbReference>
<dbReference type="Pfam" id="PF02534">
    <property type="entry name" value="T4SS-DNA_transf"/>
    <property type="match status" value="1"/>
</dbReference>
<comment type="subcellular location">
    <subcellularLocation>
        <location evidence="1">Cell membrane</location>
        <topology evidence="1">Multi-pass membrane protein</topology>
    </subcellularLocation>
</comment>
<protein>
    <submittedName>
        <fullName evidence="7">Type IV secretory system conjugative DNA transfer family protein</fullName>
    </submittedName>
</protein>
<keyword evidence="5" id="KW-1133">Transmembrane helix</keyword>
<gene>
    <name evidence="7" type="ORF">JQV55_20325</name>
</gene>
<evidence type="ECO:0000313" key="7">
    <source>
        <dbReference type="EMBL" id="MBM1715928.1"/>
    </source>
</evidence>